<feature type="region of interest" description="Disordered" evidence="7">
    <location>
        <begin position="504"/>
        <end position="555"/>
    </location>
</feature>
<organism evidence="11">
    <name type="scientific">Salvia splendens</name>
    <name type="common">Scarlet sage</name>
    <dbReference type="NCBI Taxonomy" id="180675"/>
    <lineage>
        <taxon>Eukaryota</taxon>
        <taxon>Viridiplantae</taxon>
        <taxon>Streptophyta</taxon>
        <taxon>Embryophyta</taxon>
        <taxon>Tracheophyta</taxon>
        <taxon>Spermatophyta</taxon>
        <taxon>Magnoliopsida</taxon>
        <taxon>eudicotyledons</taxon>
        <taxon>Gunneridae</taxon>
        <taxon>Pentapetalae</taxon>
        <taxon>asterids</taxon>
        <taxon>lamiids</taxon>
        <taxon>Lamiales</taxon>
        <taxon>Lamiaceae</taxon>
        <taxon>Nepetoideae</taxon>
        <taxon>Mentheae</taxon>
        <taxon>Salviinae</taxon>
        <taxon>Salvia</taxon>
        <taxon>Salvia subgen. Calosphace</taxon>
        <taxon>core Calosphace</taxon>
    </lineage>
</organism>
<dbReference type="InterPro" id="IPR051343">
    <property type="entry name" value="G-type_lectin_kinases/EP1-like"/>
</dbReference>
<keyword evidence="4" id="KW-0547">Nucleotide-binding</keyword>
<dbReference type="PANTHER" id="PTHR47976">
    <property type="entry name" value="G-TYPE LECTIN S-RECEPTOR-LIKE SERINE/THREONINE-PROTEIN KINASE SD2-5"/>
    <property type="match status" value="1"/>
</dbReference>
<dbReference type="AlphaFoldDB" id="A0A8X8Z6H5"/>
<dbReference type="SUPFAM" id="SSF51110">
    <property type="entry name" value="alpha-D-mannose-specific plant lectins"/>
    <property type="match status" value="1"/>
</dbReference>
<dbReference type="Gene3D" id="3.30.200.20">
    <property type="entry name" value="Phosphorylase Kinase, domain 1"/>
    <property type="match status" value="1"/>
</dbReference>
<dbReference type="InterPro" id="IPR011009">
    <property type="entry name" value="Kinase-like_dom_sf"/>
</dbReference>
<evidence type="ECO:0000313" key="12">
    <source>
        <dbReference type="Proteomes" id="UP000298416"/>
    </source>
</evidence>
<reference evidence="11" key="2">
    <citation type="submission" date="2020-08" db="EMBL/GenBank/DDBJ databases">
        <title>Plant Genome Project.</title>
        <authorList>
            <person name="Zhang R.-G."/>
        </authorList>
    </citation>
    <scope>NUCLEOTIDE SEQUENCE</scope>
    <source>
        <strain evidence="11">Huo1</strain>
        <tissue evidence="11">Leaf</tissue>
    </source>
</reference>
<feature type="signal peptide" evidence="8">
    <location>
        <begin position="1"/>
        <end position="24"/>
    </location>
</feature>
<evidence type="ECO:0000256" key="6">
    <source>
        <dbReference type="ARBA" id="ARBA00023180"/>
    </source>
</evidence>
<evidence type="ECO:0000256" key="8">
    <source>
        <dbReference type="SAM" id="SignalP"/>
    </source>
</evidence>
<dbReference type="PANTHER" id="PTHR47976:SF60">
    <property type="entry name" value="RECEPTOR-LIKE SERINE_THREONINE-PROTEIN KINASE"/>
    <property type="match status" value="1"/>
</dbReference>
<evidence type="ECO:0000313" key="11">
    <source>
        <dbReference type="EMBL" id="KAG6392954.1"/>
    </source>
</evidence>
<keyword evidence="12" id="KW-1185">Reference proteome</keyword>
<evidence type="ECO:0000259" key="9">
    <source>
        <dbReference type="PROSITE" id="PS50011"/>
    </source>
</evidence>
<dbReference type="InterPro" id="IPR001245">
    <property type="entry name" value="Ser-Thr/Tyr_kinase_cat_dom"/>
</dbReference>
<feature type="domain" description="Protein kinase" evidence="9">
    <location>
        <begin position="295"/>
        <end position="555"/>
    </location>
</feature>
<dbReference type="FunFam" id="3.30.200.20:FF:000178">
    <property type="entry name" value="serine/threonine-protein kinase PBS1-like"/>
    <property type="match status" value="1"/>
</dbReference>
<evidence type="ECO:0000256" key="1">
    <source>
        <dbReference type="ARBA" id="ARBA00022536"/>
    </source>
</evidence>
<keyword evidence="2" id="KW-0808">Transferase</keyword>
<dbReference type="PROSITE" id="PS50011">
    <property type="entry name" value="PROTEIN_KINASE_DOM"/>
    <property type="match status" value="1"/>
</dbReference>
<name>A0A8X8Z6H5_SALSN</name>
<dbReference type="GO" id="GO:0005524">
    <property type="term" value="F:ATP binding"/>
    <property type="evidence" value="ECO:0007669"/>
    <property type="project" value="UniProtKB-KW"/>
</dbReference>
<evidence type="ECO:0000259" key="10">
    <source>
        <dbReference type="PROSITE" id="PS50927"/>
    </source>
</evidence>
<dbReference type="InterPro" id="IPR001480">
    <property type="entry name" value="Bulb-type_lectin_dom"/>
</dbReference>
<protein>
    <recommendedName>
        <fullName evidence="13">Protein kinase domain-containing protein</fullName>
    </recommendedName>
</protein>
<dbReference type="GO" id="GO:0004672">
    <property type="term" value="F:protein kinase activity"/>
    <property type="evidence" value="ECO:0007669"/>
    <property type="project" value="InterPro"/>
</dbReference>
<feature type="chain" id="PRO_5036482483" description="Protein kinase domain-containing protein" evidence="8">
    <location>
        <begin position="25"/>
        <end position="555"/>
    </location>
</feature>
<accession>A0A8X8Z6H5</accession>
<sequence length="555" mass="60784">MGRPLVFPFYLILCALLSPSPAFAGPISVPSIPINFTASYLQFIDNSGAFLASENGSFQARITNSKPESRSFYFVVVHVASHTIVWSANRNRHISQSSQLCLTAQGLTLYNDSTHPIWSTPPNPTPVSSMHLLESGNLLLLDFPTDLLVSDQTLPAGKSLVVSSDDDGELSQGSYRLVVADDDAVLQWNGMVYWKLSMDENAFRGHDSPRRFPHLQRYRGLLSVVSFDPIDTSSNQVMEGRPPVIAIAVVVLVCLRRRLSKKVARSKQDDEEMDLVSIPGLPVRIDYAELADATENFKNQIGSGGFGTVYKGTLLDGSEVGVKKITCLGSQGRREFLTEIAVIGKIHHVNLVRLRGSALCAHGPQKLLVYESGARLRWGAARGLAYMHSGCEHKIIHCDVKPENILLHHKSQVKISDFGLSKLLTPEQSSLFTALRGTRGYLAPGWLTSSAITDKSDVYSYGMVLLEIIRGNKNLTTRSNSSAAALSPCPSTWDSAGQQRVYFPPRRAGDARRGEVPGAGGPKVGRPSQKPRGREDGPYSTMLRKRGPQLEAHHD</sequence>
<dbReference type="Gene3D" id="1.10.510.10">
    <property type="entry name" value="Transferase(Phosphotransferase) domain 1"/>
    <property type="match status" value="1"/>
</dbReference>
<evidence type="ECO:0000256" key="4">
    <source>
        <dbReference type="ARBA" id="ARBA00022741"/>
    </source>
</evidence>
<gene>
    <name evidence="11" type="ORF">SASPL_147183</name>
</gene>
<dbReference type="Gene3D" id="2.90.10.10">
    <property type="entry name" value="Bulb-type lectin domain"/>
    <property type="match status" value="1"/>
</dbReference>
<dbReference type="Proteomes" id="UP000298416">
    <property type="component" value="Unassembled WGS sequence"/>
</dbReference>
<reference evidence="11" key="1">
    <citation type="submission" date="2018-01" db="EMBL/GenBank/DDBJ databases">
        <authorList>
            <person name="Mao J.F."/>
        </authorList>
    </citation>
    <scope>NUCLEOTIDE SEQUENCE</scope>
    <source>
        <strain evidence="11">Huo1</strain>
        <tissue evidence="11">Leaf</tissue>
    </source>
</reference>
<dbReference type="PROSITE" id="PS00108">
    <property type="entry name" value="PROTEIN_KINASE_ST"/>
    <property type="match status" value="1"/>
</dbReference>
<keyword evidence="5" id="KW-0067">ATP-binding</keyword>
<dbReference type="InterPro" id="IPR008271">
    <property type="entry name" value="Ser/Thr_kinase_AS"/>
</dbReference>
<dbReference type="SMART" id="SM00220">
    <property type="entry name" value="S_TKc"/>
    <property type="match status" value="1"/>
</dbReference>
<dbReference type="InterPro" id="IPR036426">
    <property type="entry name" value="Bulb-type_lectin_dom_sf"/>
</dbReference>
<evidence type="ECO:0000256" key="3">
    <source>
        <dbReference type="ARBA" id="ARBA00022729"/>
    </source>
</evidence>
<dbReference type="SMART" id="SM00108">
    <property type="entry name" value="B_lectin"/>
    <property type="match status" value="1"/>
</dbReference>
<evidence type="ECO:0000256" key="7">
    <source>
        <dbReference type="SAM" id="MobiDB-lite"/>
    </source>
</evidence>
<keyword evidence="6" id="KW-0325">Glycoprotein</keyword>
<proteinExistence type="predicted"/>
<evidence type="ECO:0000256" key="5">
    <source>
        <dbReference type="ARBA" id="ARBA00022840"/>
    </source>
</evidence>
<keyword evidence="3 8" id="KW-0732">Signal</keyword>
<dbReference type="SUPFAM" id="SSF56112">
    <property type="entry name" value="Protein kinase-like (PK-like)"/>
    <property type="match status" value="1"/>
</dbReference>
<dbReference type="Pfam" id="PF00069">
    <property type="entry name" value="Pkinase"/>
    <property type="match status" value="1"/>
</dbReference>
<evidence type="ECO:0000256" key="2">
    <source>
        <dbReference type="ARBA" id="ARBA00022679"/>
    </source>
</evidence>
<dbReference type="InterPro" id="IPR000719">
    <property type="entry name" value="Prot_kinase_dom"/>
</dbReference>
<dbReference type="EMBL" id="PNBA02000018">
    <property type="protein sequence ID" value="KAG6392954.1"/>
    <property type="molecule type" value="Genomic_DNA"/>
</dbReference>
<evidence type="ECO:0008006" key="13">
    <source>
        <dbReference type="Google" id="ProtNLM"/>
    </source>
</evidence>
<keyword evidence="1" id="KW-0245">EGF-like domain</keyword>
<dbReference type="Pfam" id="PF07714">
    <property type="entry name" value="PK_Tyr_Ser-Thr"/>
    <property type="match status" value="1"/>
</dbReference>
<feature type="domain" description="Bulb-type lectin" evidence="10">
    <location>
        <begin position="35"/>
        <end position="153"/>
    </location>
</feature>
<comment type="caution">
    <text evidence="11">The sequence shown here is derived from an EMBL/GenBank/DDBJ whole genome shotgun (WGS) entry which is preliminary data.</text>
</comment>
<dbReference type="PROSITE" id="PS50927">
    <property type="entry name" value="BULB_LECTIN"/>
    <property type="match status" value="1"/>
</dbReference>